<sequence>MRIADVSIKRTVVMQRCFTKLRDRYFLHTRCNQLHLQVKSNDIPLATFVTNVFVYGMLLFVRADMADALRTALGFVVEEFKFREVPEIVARVASLASSSAEITKSERYLTTIALDMLVECILIVSDNHPIEQFL</sequence>
<protein>
    <submittedName>
        <fullName evidence="1">Uncharacterized protein</fullName>
    </submittedName>
</protein>
<dbReference type="EMBL" id="JAIWYP010000003">
    <property type="protein sequence ID" value="KAH3854927.1"/>
    <property type="molecule type" value="Genomic_DNA"/>
</dbReference>
<comment type="caution">
    <text evidence="1">The sequence shown here is derived from an EMBL/GenBank/DDBJ whole genome shotgun (WGS) entry which is preliminary data.</text>
</comment>
<organism evidence="1 2">
    <name type="scientific">Dreissena polymorpha</name>
    <name type="common">Zebra mussel</name>
    <name type="synonym">Mytilus polymorpha</name>
    <dbReference type="NCBI Taxonomy" id="45954"/>
    <lineage>
        <taxon>Eukaryota</taxon>
        <taxon>Metazoa</taxon>
        <taxon>Spiralia</taxon>
        <taxon>Lophotrochozoa</taxon>
        <taxon>Mollusca</taxon>
        <taxon>Bivalvia</taxon>
        <taxon>Autobranchia</taxon>
        <taxon>Heteroconchia</taxon>
        <taxon>Euheterodonta</taxon>
        <taxon>Imparidentia</taxon>
        <taxon>Neoheterodontei</taxon>
        <taxon>Myida</taxon>
        <taxon>Dreissenoidea</taxon>
        <taxon>Dreissenidae</taxon>
        <taxon>Dreissena</taxon>
    </lineage>
</organism>
<reference evidence="1" key="1">
    <citation type="journal article" date="2019" name="bioRxiv">
        <title>The Genome of the Zebra Mussel, Dreissena polymorpha: A Resource for Invasive Species Research.</title>
        <authorList>
            <person name="McCartney M.A."/>
            <person name="Auch B."/>
            <person name="Kono T."/>
            <person name="Mallez S."/>
            <person name="Zhang Y."/>
            <person name="Obille A."/>
            <person name="Becker A."/>
            <person name="Abrahante J.E."/>
            <person name="Garbe J."/>
            <person name="Badalamenti J.P."/>
            <person name="Herman A."/>
            <person name="Mangelson H."/>
            <person name="Liachko I."/>
            <person name="Sullivan S."/>
            <person name="Sone E.D."/>
            <person name="Koren S."/>
            <person name="Silverstein K.A.T."/>
            <person name="Beckman K.B."/>
            <person name="Gohl D.M."/>
        </authorList>
    </citation>
    <scope>NUCLEOTIDE SEQUENCE</scope>
    <source>
        <strain evidence="1">Duluth1</strain>
        <tissue evidence="1">Whole animal</tissue>
    </source>
</reference>
<evidence type="ECO:0000313" key="1">
    <source>
        <dbReference type="EMBL" id="KAH3854927.1"/>
    </source>
</evidence>
<dbReference type="AlphaFoldDB" id="A0A9D4R5S6"/>
<evidence type="ECO:0000313" key="2">
    <source>
        <dbReference type="Proteomes" id="UP000828390"/>
    </source>
</evidence>
<reference evidence="1" key="2">
    <citation type="submission" date="2020-11" db="EMBL/GenBank/DDBJ databases">
        <authorList>
            <person name="McCartney M.A."/>
            <person name="Auch B."/>
            <person name="Kono T."/>
            <person name="Mallez S."/>
            <person name="Becker A."/>
            <person name="Gohl D.M."/>
            <person name="Silverstein K.A.T."/>
            <person name="Koren S."/>
            <person name="Bechman K.B."/>
            <person name="Herman A."/>
            <person name="Abrahante J.E."/>
            <person name="Garbe J."/>
        </authorList>
    </citation>
    <scope>NUCLEOTIDE SEQUENCE</scope>
    <source>
        <strain evidence="1">Duluth1</strain>
        <tissue evidence="1">Whole animal</tissue>
    </source>
</reference>
<proteinExistence type="predicted"/>
<accession>A0A9D4R5S6</accession>
<keyword evidence="2" id="KW-1185">Reference proteome</keyword>
<gene>
    <name evidence="1" type="ORF">DPMN_097488</name>
</gene>
<dbReference type="Proteomes" id="UP000828390">
    <property type="component" value="Unassembled WGS sequence"/>
</dbReference>
<name>A0A9D4R5S6_DREPO</name>